<dbReference type="EMBL" id="JAFCMP010000190">
    <property type="protein sequence ID" value="KAG5183680.1"/>
    <property type="molecule type" value="Genomic_DNA"/>
</dbReference>
<proteinExistence type="predicted"/>
<keyword evidence="1" id="KW-1133">Transmembrane helix</keyword>
<keyword evidence="3" id="KW-1185">Reference proteome</keyword>
<protein>
    <submittedName>
        <fullName evidence="2">Uncharacterized protein</fullName>
    </submittedName>
</protein>
<accession>A0A835Z268</accession>
<feature type="non-terminal residue" evidence="2">
    <location>
        <position position="1"/>
    </location>
</feature>
<comment type="caution">
    <text evidence="2">The sequence shown here is derived from an EMBL/GenBank/DDBJ whole genome shotgun (WGS) entry which is preliminary data.</text>
</comment>
<organism evidence="2 3">
    <name type="scientific">Tribonema minus</name>
    <dbReference type="NCBI Taxonomy" id="303371"/>
    <lineage>
        <taxon>Eukaryota</taxon>
        <taxon>Sar</taxon>
        <taxon>Stramenopiles</taxon>
        <taxon>Ochrophyta</taxon>
        <taxon>PX clade</taxon>
        <taxon>Xanthophyceae</taxon>
        <taxon>Tribonematales</taxon>
        <taxon>Tribonemataceae</taxon>
        <taxon>Tribonema</taxon>
    </lineage>
</organism>
<feature type="transmembrane region" description="Helical" evidence="1">
    <location>
        <begin position="102"/>
        <end position="123"/>
    </location>
</feature>
<evidence type="ECO:0000313" key="3">
    <source>
        <dbReference type="Proteomes" id="UP000664859"/>
    </source>
</evidence>
<feature type="transmembrane region" description="Helical" evidence="1">
    <location>
        <begin position="7"/>
        <end position="28"/>
    </location>
</feature>
<dbReference type="Proteomes" id="UP000664859">
    <property type="component" value="Unassembled WGS sequence"/>
</dbReference>
<keyword evidence="1" id="KW-0812">Transmembrane</keyword>
<gene>
    <name evidence="2" type="ORF">JKP88DRAFT_220099</name>
</gene>
<keyword evidence="1" id="KW-0472">Membrane</keyword>
<name>A0A835Z268_9STRA</name>
<feature type="transmembrane region" description="Helical" evidence="1">
    <location>
        <begin position="40"/>
        <end position="60"/>
    </location>
</feature>
<evidence type="ECO:0000313" key="2">
    <source>
        <dbReference type="EMBL" id="KAG5183680.1"/>
    </source>
</evidence>
<evidence type="ECO:0000256" key="1">
    <source>
        <dbReference type="SAM" id="Phobius"/>
    </source>
</evidence>
<sequence>MGSDWLWLASAGAGSIGLIPGVLLTAGILLHEVNLPLLPVIWSCDAFFVACTLLSLHLALRNGHQRHPEGFEPYRGAFLLSNTRKSPNVDPPKAYPCGFVNYLVFAGVASFIIPLVALVASLANPQHRWSGYAIFAPYMAVFTVQCVLEMPQHRSIVLPVVPVAFV</sequence>
<feature type="transmembrane region" description="Helical" evidence="1">
    <location>
        <begin position="129"/>
        <end position="148"/>
    </location>
</feature>
<reference evidence="2" key="1">
    <citation type="submission" date="2021-02" db="EMBL/GenBank/DDBJ databases">
        <title>First Annotated Genome of the Yellow-green Alga Tribonema minus.</title>
        <authorList>
            <person name="Mahan K.M."/>
        </authorList>
    </citation>
    <scope>NUCLEOTIDE SEQUENCE</scope>
    <source>
        <strain evidence="2">UTEX B ZZ1240</strain>
    </source>
</reference>
<dbReference type="AlphaFoldDB" id="A0A835Z268"/>